<sequence length="376" mass="42481">MAIVLFSMALWLFAGGYLNAVDAHSIWCSPKLWEGKRWTLQITHTDQGPDVWEVVLPFFPSAPISNYHDYFSAALMQARYVILISFRAYPKMAPARPHKLSGNISIDCDDYPDQYAIERLNEALGPYVGGTWCRGVRGDKNGFGYFSSTDLSSVPLMDERQGIVEGVWCKTKMANVLFFATFVAFTTVMGDLFWCPPKLWEGKKWTLQVTHTDQGPDVWESTADLSVDLIGQRLVSRESGVRYGKEYSVFYLYYYPANTLYLLQDGVCRTRQLTGNISDFCLNYPYQYVKEYLREALGSFDANVWCGGIRGERDGIGVFSSFTMDAPVPTIEEKQGVMDGVPTYTVSNYYNVTLGIRDPSVFTPPEICVTAQKLKV</sequence>
<dbReference type="AlphaFoldDB" id="A0ABD0L2Y2"/>
<keyword evidence="3" id="KW-1185">Reference proteome</keyword>
<accession>A0ABD0L2Y2</accession>
<name>A0ABD0L2Y2_9CAEN</name>
<comment type="caution">
    <text evidence="2">The sequence shown here is derived from an EMBL/GenBank/DDBJ whole genome shotgun (WGS) entry which is preliminary data.</text>
</comment>
<feature type="signal peptide" evidence="1">
    <location>
        <begin position="1"/>
        <end position="23"/>
    </location>
</feature>
<reference evidence="2 3" key="1">
    <citation type="journal article" date="2023" name="Sci. Data">
        <title>Genome assembly of the Korean intertidal mud-creeper Batillaria attramentaria.</title>
        <authorList>
            <person name="Patra A.K."/>
            <person name="Ho P.T."/>
            <person name="Jun S."/>
            <person name="Lee S.J."/>
            <person name="Kim Y."/>
            <person name="Won Y.J."/>
        </authorList>
    </citation>
    <scope>NUCLEOTIDE SEQUENCE [LARGE SCALE GENOMIC DNA]</scope>
    <source>
        <strain evidence="2">Wonlab-2016</strain>
    </source>
</reference>
<dbReference type="PANTHER" id="PTHR10697">
    <property type="entry name" value="MAMMALIAN EPENDYMIN-RELATED PROTEIN 1"/>
    <property type="match status" value="1"/>
</dbReference>
<dbReference type="InterPro" id="IPR001299">
    <property type="entry name" value="Ependymin"/>
</dbReference>
<dbReference type="PANTHER" id="PTHR10697:SF13">
    <property type="entry name" value="RICIN B LECTIN DOMAIN-CONTAINING PROTEIN"/>
    <property type="match status" value="1"/>
</dbReference>
<dbReference type="EMBL" id="JACVVK020000092">
    <property type="protein sequence ID" value="KAK7493480.1"/>
    <property type="molecule type" value="Genomic_DNA"/>
</dbReference>
<evidence type="ECO:0000313" key="3">
    <source>
        <dbReference type="Proteomes" id="UP001519460"/>
    </source>
</evidence>
<evidence type="ECO:0000256" key="1">
    <source>
        <dbReference type="SAM" id="SignalP"/>
    </source>
</evidence>
<organism evidence="2 3">
    <name type="scientific">Batillaria attramentaria</name>
    <dbReference type="NCBI Taxonomy" id="370345"/>
    <lineage>
        <taxon>Eukaryota</taxon>
        <taxon>Metazoa</taxon>
        <taxon>Spiralia</taxon>
        <taxon>Lophotrochozoa</taxon>
        <taxon>Mollusca</taxon>
        <taxon>Gastropoda</taxon>
        <taxon>Caenogastropoda</taxon>
        <taxon>Sorbeoconcha</taxon>
        <taxon>Cerithioidea</taxon>
        <taxon>Batillariidae</taxon>
        <taxon>Batillaria</taxon>
    </lineage>
</organism>
<protein>
    <submittedName>
        <fullName evidence="2">Uncharacterized protein</fullName>
    </submittedName>
</protein>
<gene>
    <name evidence="2" type="ORF">BaRGS_00015191</name>
</gene>
<dbReference type="Proteomes" id="UP001519460">
    <property type="component" value="Unassembled WGS sequence"/>
</dbReference>
<keyword evidence="1" id="KW-0732">Signal</keyword>
<proteinExistence type="predicted"/>
<feature type="chain" id="PRO_5044840369" evidence="1">
    <location>
        <begin position="24"/>
        <end position="376"/>
    </location>
</feature>
<evidence type="ECO:0000313" key="2">
    <source>
        <dbReference type="EMBL" id="KAK7493480.1"/>
    </source>
</evidence>